<keyword evidence="3 8" id="KW-0597">Phosphoprotein</keyword>
<dbReference type="Pfam" id="PF12833">
    <property type="entry name" value="HTH_18"/>
    <property type="match status" value="1"/>
</dbReference>
<dbReference type="Gene3D" id="3.40.50.2300">
    <property type="match status" value="1"/>
</dbReference>
<dbReference type="InterPro" id="IPR001789">
    <property type="entry name" value="Sig_transdc_resp-reg_receiver"/>
</dbReference>
<keyword evidence="6" id="KW-0238">DNA-binding</keyword>
<evidence type="ECO:0000256" key="2">
    <source>
        <dbReference type="ARBA" id="ARBA00022490"/>
    </source>
</evidence>
<dbReference type="InterPro" id="IPR018062">
    <property type="entry name" value="HTH_AraC-typ_CS"/>
</dbReference>
<dbReference type="InterPro" id="IPR011006">
    <property type="entry name" value="CheY-like_superfamily"/>
</dbReference>
<dbReference type="InterPro" id="IPR020449">
    <property type="entry name" value="Tscrpt_reg_AraC-type_HTH"/>
</dbReference>
<evidence type="ECO:0000256" key="4">
    <source>
        <dbReference type="ARBA" id="ARBA00023012"/>
    </source>
</evidence>
<reference evidence="11 12" key="1">
    <citation type="submission" date="2019-11" db="EMBL/GenBank/DDBJ databases">
        <title>Draft genome sequences of five Paenibacillus species of dairy origin.</title>
        <authorList>
            <person name="Olajide A.M."/>
            <person name="Chen S."/>
            <person name="Lapointe G."/>
        </authorList>
    </citation>
    <scope>NUCLEOTIDE SEQUENCE [LARGE SCALE GENOMIC DNA]</scope>
    <source>
        <strain evidence="11 12">12CR55</strain>
    </source>
</reference>
<keyword evidence="5" id="KW-0805">Transcription regulation</keyword>
<organism evidence="11 12">
    <name type="scientific">Paenibacillus woosongensis</name>
    <dbReference type="NCBI Taxonomy" id="307580"/>
    <lineage>
        <taxon>Bacteria</taxon>
        <taxon>Bacillati</taxon>
        <taxon>Bacillota</taxon>
        <taxon>Bacilli</taxon>
        <taxon>Bacillales</taxon>
        <taxon>Paenibacillaceae</taxon>
        <taxon>Paenibacillus</taxon>
    </lineage>
</organism>
<evidence type="ECO:0000256" key="3">
    <source>
        <dbReference type="ARBA" id="ARBA00022553"/>
    </source>
</evidence>
<dbReference type="InterPro" id="IPR051552">
    <property type="entry name" value="HptR"/>
</dbReference>
<evidence type="ECO:0000256" key="1">
    <source>
        <dbReference type="ARBA" id="ARBA00004496"/>
    </source>
</evidence>
<dbReference type="GO" id="GO:0003700">
    <property type="term" value="F:DNA-binding transcription factor activity"/>
    <property type="evidence" value="ECO:0007669"/>
    <property type="project" value="InterPro"/>
</dbReference>
<dbReference type="SMART" id="SM00342">
    <property type="entry name" value="HTH_ARAC"/>
    <property type="match status" value="1"/>
</dbReference>
<dbReference type="PROSITE" id="PS01124">
    <property type="entry name" value="HTH_ARAC_FAMILY_2"/>
    <property type="match status" value="1"/>
</dbReference>
<dbReference type="SUPFAM" id="SSF46689">
    <property type="entry name" value="Homeodomain-like"/>
    <property type="match status" value="1"/>
</dbReference>
<dbReference type="GO" id="GO:0000160">
    <property type="term" value="P:phosphorelay signal transduction system"/>
    <property type="evidence" value="ECO:0007669"/>
    <property type="project" value="UniProtKB-KW"/>
</dbReference>
<keyword evidence="2" id="KW-0963">Cytoplasm</keyword>
<dbReference type="PANTHER" id="PTHR42713">
    <property type="entry name" value="HISTIDINE KINASE-RELATED"/>
    <property type="match status" value="1"/>
</dbReference>
<protein>
    <submittedName>
        <fullName evidence="11">Response regulator</fullName>
    </submittedName>
</protein>
<dbReference type="InterPro" id="IPR018060">
    <property type="entry name" value="HTH_AraC"/>
</dbReference>
<feature type="domain" description="Response regulatory" evidence="10">
    <location>
        <begin position="3"/>
        <end position="120"/>
    </location>
</feature>
<dbReference type="CDD" id="cd17536">
    <property type="entry name" value="REC_YesN-like"/>
    <property type="match status" value="1"/>
</dbReference>
<dbReference type="PRINTS" id="PR00032">
    <property type="entry name" value="HTHARAC"/>
</dbReference>
<feature type="domain" description="HTH araC/xylS-type" evidence="9">
    <location>
        <begin position="444"/>
        <end position="542"/>
    </location>
</feature>
<dbReference type="RefSeq" id="WP_155612266.1">
    <property type="nucleotide sequence ID" value="NZ_WNZW01000008.1"/>
</dbReference>
<evidence type="ECO:0000256" key="6">
    <source>
        <dbReference type="ARBA" id="ARBA00023125"/>
    </source>
</evidence>
<dbReference type="PANTHER" id="PTHR42713:SF3">
    <property type="entry name" value="TRANSCRIPTIONAL REGULATORY PROTEIN HPTR"/>
    <property type="match status" value="1"/>
</dbReference>
<comment type="subcellular location">
    <subcellularLocation>
        <location evidence="1">Cytoplasm</location>
    </subcellularLocation>
</comment>
<dbReference type="PROSITE" id="PS00041">
    <property type="entry name" value="HTH_ARAC_FAMILY_1"/>
    <property type="match status" value="1"/>
</dbReference>
<evidence type="ECO:0000313" key="12">
    <source>
        <dbReference type="Proteomes" id="UP000447876"/>
    </source>
</evidence>
<dbReference type="Proteomes" id="UP000447876">
    <property type="component" value="Unassembled WGS sequence"/>
</dbReference>
<dbReference type="SUPFAM" id="SSF52172">
    <property type="entry name" value="CheY-like"/>
    <property type="match status" value="1"/>
</dbReference>
<dbReference type="AlphaFoldDB" id="A0A7X2Z3F5"/>
<gene>
    <name evidence="11" type="ORF">GNP95_18110</name>
</gene>
<proteinExistence type="predicted"/>
<keyword evidence="4" id="KW-0902">Two-component regulatory system</keyword>
<name>A0A7X2Z3F5_9BACL</name>
<dbReference type="SMART" id="SM00448">
    <property type="entry name" value="REC"/>
    <property type="match status" value="1"/>
</dbReference>
<dbReference type="InterPro" id="IPR009057">
    <property type="entry name" value="Homeodomain-like_sf"/>
</dbReference>
<evidence type="ECO:0000259" key="10">
    <source>
        <dbReference type="PROSITE" id="PS50110"/>
    </source>
</evidence>
<evidence type="ECO:0000259" key="9">
    <source>
        <dbReference type="PROSITE" id="PS01124"/>
    </source>
</evidence>
<dbReference type="PROSITE" id="PS50110">
    <property type="entry name" value="RESPONSE_REGULATORY"/>
    <property type="match status" value="1"/>
</dbReference>
<sequence length="548" mass="63032">MYKVLIIDDEEPLREAIKILGDWEGLQVGEIWEATNGVAGLDMLKKHQPDLVMVDMKMPEMNGVEFLRIVEQDYPELLTIVISGYNDFEFTRQAIHSKVVDYLLKPINRQDLNQALRKAIDVLQAKRQTHSELITRNIAFNMSLPKLKEKIYLSILGRGFKKQSNQAFLPLIGADKEDNRFGALVLQLLNMQHVRDKRFNRDTELLYFAVANVINEVATEDDMCFSFPNPKQDREIIAIFTMQGGYPEDLAFRADYLMKKVGHTLSDLFGIVSAAGIGHVYEEVTQLADSYDEARSSIMAIDLHRLKGTTVFGVKERAGAPEPMSLTSRMPILRTALESGNMNHARIVFADFTKKIREADSFTLGEAERMIRDIIVLFNDMALDLGVSSAKLPATGSRSSLDAAGLSGDFSTTDEYEQLLHRILDYYSEQIRESMTVNRPFHIEDIKEYIDQHYFEDIKISMFTEKYFLSREYLMKLFKQQFGFGIHEYMQKVRMDKACVLLDDPSLKIQEISEMLGYKDKNYFSKAFRNYYGVSPSEYRLRQEGEKK</sequence>
<comment type="caution">
    <text evidence="11">The sequence shown here is derived from an EMBL/GenBank/DDBJ whole genome shotgun (WGS) entry which is preliminary data.</text>
</comment>
<dbReference type="OrthoDB" id="159632at2"/>
<dbReference type="Pfam" id="PF00072">
    <property type="entry name" value="Response_reg"/>
    <property type="match status" value="1"/>
</dbReference>
<dbReference type="GO" id="GO:0043565">
    <property type="term" value="F:sequence-specific DNA binding"/>
    <property type="evidence" value="ECO:0007669"/>
    <property type="project" value="InterPro"/>
</dbReference>
<dbReference type="GO" id="GO:0005737">
    <property type="term" value="C:cytoplasm"/>
    <property type="evidence" value="ECO:0007669"/>
    <property type="project" value="UniProtKB-SubCell"/>
</dbReference>
<accession>A0A7X2Z3F5</accession>
<dbReference type="Gene3D" id="1.10.10.60">
    <property type="entry name" value="Homeodomain-like"/>
    <property type="match status" value="2"/>
</dbReference>
<evidence type="ECO:0000256" key="5">
    <source>
        <dbReference type="ARBA" id="ARBA00023015"/>
    </source>
</evidence>
<feature type="modified residue" description="4-aspartylphosphate" evidence="8">
    <location>
        <position position="55"/>
    </location>
</feature>
<dbReference type="EMBL" id="WNZW01000008">
    <property type="protein sequence ID" value="MUG46891.1"/>
    <property type="molecule type" value="Genomic_DNA"/>
</dbReference>
<keyword evidence="7" id="KW-0804">Transcription</keyword>
<evidence type="ECO:0000256" key="7">
    <source>
        <dbReference type="ARBA" id="ARBA00023163"/>
    </source>
</evidence>
<evidence type="ECO:0000256" key="8">
    <source>
        <dbReference type="PROSITE-ProRule" id="PRU00169"/>
    </source>
</evidence>
<evidence type="ECO:0000313" key="11">
    <source>
        <dbReference type="EMBL" id="MUG46891.1"/>
    </source>
</evidence>